<evidence type="ECO:0000313" key="3">
    <source>
        <dbReference type="Proteomes" id="UP000237718"/>
    </source>
</evidence>
<keyword evidence="1" id="KW-0732">Signal</keyword>
<name>A0A2T1A184_TRISK</name>
<dbReference type="EMBL" id="PVUF01000035">
    <property type="protein sequence ID" value="PRZ42362.1"/>
    <property type="molecule type" value="Genomic_DNA"/>
</dbReference>
<reference evidence="2 3" key="1">
    <citation type="submission" date="2018-03" db="EMBL/GenBank/DDBJ databases">
        <title>Genomic Encyclopedia of Archaeal and Bacterial Type Strains, Phase II (KMG-II): from individual species to whole genera.</title>
        <authorList>
            <person name="Goeker M."/>
        </authorList>
    </citation>
    <scope>NUCLEOTIDE SEQUENCE [LARGE SCALE GENOMIC DNA]</scope>
    <source>
        <strain evidence="2 3">DSM 25328</strain>
    </source>
</reference>
<proteinExistence type="predicted"/>
<feature type="signal peptide" evidence="1">
    <location>
        <begin position="1"/>
        <end position="18"/>
    </location>
</feature>
<dbReference type="RefSeq" id="WP_106165655.1">
    <property type="nucleotide sequence ID" value="NZ_PVUF01000035.1"/>
</dbReference>
<evidence type="ECO:0000313" key="2">
    <source>
        <dbReference type="EMBL" id="PRZ42362.1"/>
    </source>
</evidence>
<gene>
    <name evidence="2" type="ORF">CLV89_1355</name>
</gene>
<dbReference type="Proteomes" id="UP000237718">
    <property type="component" value="Unassembled WGS sequence"/>
</dbReference>
<accession>A0A2T1A184</accession>
<organism evidence="2 3">
    <name type="scientific">Tritonibacter scottomollicae</name>
    <name type="common">Epibacterium scottomollicae</name>
    <dbReference type="NCBI Taxonomy" id="483013"/>
    <lineage>
        <taxon>Bacteria</taxon>
        <taxon>Pseudomonadati</taxon>
        <taxon>Pseudomonadota</taxon>
        <taxon>Alphaproteobacteria</taxon>
        <taxon>Rhodobacterales</taxon>
        <taxon>Paracoccaceae</taxon>
        <taxon>Tritonibacter</taxon>
    </lineage>
</organism>
<protein>
    <submittedName>
        <fullName evidence="2">Uncharacterized protein</fullName>
    </submittedName>
</protein>
<comment type="caution">
    <text evidence="2">The sequence shown here is derived from an EMBL/GenBank/DDBJ whole genome shotgun (WGS) entry which is preliminary data.</text>
</comment>
<feature type="chain" id="PRO_5015665566" evidence="1">
    <location>
        <begin position="19"/>
        <end position="189"/>
    </location>
</feature>
<dbReference type="AlphaFoldDB" id="A0A2T1A184"/>
<sequence length="189" mass="20086">MRFVPTVAALLLAAPVYAADEFTPALQAYMEDEISGWANAPEIVAAIQAQNEARDGITQAQIDEMDQAWRASVGSPSSDPIAPILNNPVSDSLRARVEESMGTITEVFVMGAHGLNVAASDVTSDMWQGDEAKFQDTFGKGADSVHISEVELDESTQRYQGQISMTIVDPETGSPIGAITVGVDAESLL</sequence>
<evidence type="ECO:0000256" key="1">
    <source>
        <dbReference type="SAM" id="SignalP"/>
    </source>
</evidence>
<dbReference type="OrthoDB" id="195732at2"/>